<evidence type="ECO:0000256" key="8">
    <source>
        <dbReference type="SAM" id="MobiDB-lite"/>
    </source>
</evidence>
<dbReference type="GO" id="GO:0009897">
    <property type="term" value="C:external side of plasma membrane"/>
    <property type="evidence" value="ECO:0007669"/>
    <property type="project" value="TreeGrafter"/>
</dbReference>
<evidence type="ECO:0000256" key="9">
    <source>
        <dbReference type="SAM" id="Phobius"/>
    </source>
</evidence>
<evidence type="ECO:0000256" key="5">
    <source>
        <dbReference type="ARBA" id="ARBA00023136"/>
    </source>
</evidence>
<feature type="transmembrane region" description="Helical" evidence="9">
    <location>
        <begin position="242"/>
        <end position="263"/>
    </location>
</feature>
<keyword evidence="13" id="KW-1185">Reference proteome</keyword>
<keyword evidence="7" id="KW-0325">Glycoprotein</keyword>
<name>A0A3Q3BR31_KRYMA</name>
<feature type="compositionally biased region" description="Low complexity" evidence="8">
    <location>
        <begin position="329"/>
        <end position="347"/>
    </location>
</feature>
<feature type="region of interest" description="Disordered" evidence="8">
    <location>
        <begin position="315"/>
        <end position="396"/>
    </location>
</feature>
<reference evidence="12" key="2">
    <citation type="submission" date="2025-09" db="UniProtKB">
        <authorList>
            <consortium name="Ensembl"/>
        </authorList>
    </citation>
    <scope>IDENTIFICATION</scope>
</reference>
<dbReference type="OMA" id="QIHRVDD"/>
<keyword evidence="5 9" id="KW-0472">Membrane</keyword>
<comment type="subcellular location">
    <subcellularLocation>
        <location evidence="1">Membrane</location>
        <topology evidence="1">Single-pass type I membrane protein</topology>
    </subcellularLocation>
</comment>
<feature type="signal peptide" evidence="10">
    <location>
        <begin position="1"/>
        <end position="19"/>
    </location>
</feature>
<dbReference type="AlphaFoldDB" id="A0A3Q3BR31"/>
<feature type="domain" description="Fibronectin type-III" evidence="11">
    <location>
        <begin position="126"/>
        <end position="229"/>
    </location>
</feature>
<sequence length="396" mass="43943">MLFGWRISVLLLLTAGSEAQSGDGDSDPEVRLSCTSHISTGNCSVTCQLTGGRSDDDEDVEGDSIQSLTVCQKRLNEEKTENECWETVRDTVTSRNLRPLVDVNVSAQLKSGRQISTTVNLQKIVKPRSPRIWNVTFVPETNQTVVSILIPYNNEYLNPKNQVFQLHIWTDGSNMVQNFSSKNFIQIDKEHLRPSSEYHVKVRAIPDGVHLQGTWSEWSNTVSFFTPPGEGPLNEMDKWPELGFTPVVCFICLLVVILSIVFWKNKIFSYVWPSIPHPKQTLVQICKPNKGLLLNLNPEVFSSLKVYPLEKTECGEAEPSLRPTAPDGSQSSSTQSSDCSSTTSASTEELEICALLSDSENSLPSPEDGPQPPQPEHSGAGSEEAYVTMSSFYQIK</sequence>
<keyword evidence="2 9" id="KW-0812">Transmembrane</keyword>
<evidence type="ECO:0000256" key="10">
    <source>
        <dbReference type="SAM" id="SignalP"/>
    </source>
</evidence>
<evidence type="ECO:0000256" key="6">
    <source>
        <dbReference type="ARBA" id="ARBA00023170"/>
    </source>
</evidence>
<dbReference type="GeneTree" id="ENSGT00510000049239"/>
<evidence type="ECO:0000313" key="13">
    <source>
        <dbReference type="Proteomes" id="UP000264800"/>
    </source>
</evidence>
<dbReference type="PROSITE" id="PS01355">
    <property type="entry name" value="HEMATOPO_REC_S_F1"/>
    <property type="match status" value="1"/>
</dbReference>
<evidence type="ECO:0000259" key="11">
    <source>
        <dbReference type="PROSITE" id="PS50853"/>
    </source>
</evidence>
<dbReference type="PROSITE" id="PS50853">
    <property type="entry name" value="FN3"/>
    <property type="match status" value="1"/>
</dbReference>
<evidence type="ECO:0000256" key="2">
    <source>
        <dbReference type="ARBA" id="ARBA00022692"/>
    </source>
</evidence>
<dbReference type="RefSeq" id="XP_017288088.1">
    <property type="nucleotide sequence ID" value="XM_017432599.3"/>
</dbReference>
<dbReference type="STRING" id="37003.ENSKMAP00000029044"/>
<dbReference type="InterPro" id="IPR003961">
    <property type="entry name" value="FN3_dom"/>
</dbReference>
<dbReference type="OrthoDB" id="8611929at2759"/>
<dbReference type="InterPro" id="IPR013783">
    <property type="entry name" value="Ig-like_fold"/>
</dbReference>
<dbReference type="GeneID" id="108245570"/>
<evidence type="ECO:0000313" key="12">
    <source>
        <dbReference type="Ensembl" id="ENSKMAP00000029044.1"/>
    </source>
</evidence>
<protein>
    <submittedName>
        <fullName evidence="12">Interleukin 7 receptor</fullName>
    </submittedName>
</protein>
<dbReference type="InterPro" id="IPR036116">
    <property type="entry name" value="FN3_sf"/>
</dbReference>
<proteinExistence type="predicted"/>
<accession>A0A3Q3BR31</accession>
<keyword evidence="3 10" id="KW-0732">Signal</keyword>
<dbReference type="KEGG" id="kmr:108245570"/>
<dbReference type="Proteomes" id="UP000264800">
    <property type="component" value="Unplaced"/>
</dbReference>
<dbReference type="GO" id="GO:0030097">
    <property type="term" value="P:hemopoiesis"/>
    <property type="evidence" value="ECO:0007669"/>
    <property type="project" value="TreeGrafter"/>
</dbReference>
<reference evidence="12" key="1">
    <citation type="submission" date="2025-08" db="UniProtKB">
        <authorList>
            <consortium name="Ensembl"/>
        </authorList>
    </citation>
    <scope>IDENTIFICATION</scope>
</reference>
<dbReference type="GO" id="GO:0046427">
    <property type="term" value="P:positive regulation of receptor signaling pathway via JAK-STAT"/>
    <property type="evidence" value="ECO:0007669"/>
    <property type="project" value="TreeGrafter"/>
</dbReference>
<dbReference type="Gene3D" id="2.60.40.10">
    <property type="entry name" value="Immunoglobulins"/>
    <property type="match status" value="1"/>
</dbReference>
<dbReference type="InterPro" id="IPR003531">
    <property type="entry name" value="Hempt_rcpt_S_F1_CS"/>
</dbReference>
<feature type="chain" id="PRO_5018526005" evidence="10">
    <location>
        <begin position="20"/>
        <end position="396"/>
    </location>
</feature>
<evidence type="ECO:0000256" key="1">
    <source>
        <dbReference type="ARBA" id="ARBA00004479"/>
    </source>
</evidence>
<dbReference type="PANTHER" id="PTHR23037:SF27">
    <property type="entry name" value="INTERLEUKIN-7 RECEPTOR SUBUNIT ALPHA"/>
    <property type="match status" value="1"/>
</dbReference>
<organism evidence="12 13">
    <name type="scientific">Kryptolebias marmoratus</name>
    <name type="common">Mangrove killifish</name>
    <name type="synonym">Rivulus marmoratus</name>
    <dbReference type="NCBI Taxonomy" id="37003"/>
    <lineage>
        <taxon>Eukaryota</taxon>
        <taxon>Metazoa</taxon>
        <taxon>Chordata</taxon>
        <taxon>Craniata</taxon>
        <taxon>Vertebrata</taxon>
        <taxon>Euteleostomi</taxon>
        <taxon>Actinopterygii</taxon>
        <taxon>Neopterygii</taxon>
        <taxon>Teleostei</taxon>
        <taxon>Neoteleostei</taxon>
        <taxon>Acanthomorphata</taxon>
        <taxon>Ovalentaria</taxon>
        <taxon>Atherinomorphae</taxon>
        <taxon>Cyprinodontiformes</taxon>
        <taxon>Rivulidae</taxon>
        <taxon>Kryptolebias</taxon>
    </lineage>
</organism>
<evidence type="ECO:0000256" key="4">
    <source>
        <dbReference type="ARBA" id="ARBA00022989"/>
    </source>
</evidence>
<keyword evidence="4 9" id="KW-1133">Transmembrane helix</keyword>
<keyword evidence="6" id="KW-0675">Receptor</keyword>
<dbReference type="CTD" id="3575"/>
<dbReference type="GO" id="GO:0004896">
    <property type="term" value="F:cytokine receptor activity"/>
    <property type="evidence" value="ECO:0007669"/>
    <property type="project" value="InterPro"/>
</dbReference>
<evidence type="ECO:0000256" key="3">
    <source>
        <dbReference type="ARBA" id="ARBA00022729"/>
    </source>
</evidence>
<dbReference type="Ensembl" id="ENSKMAT00000029407.1">
    <property type="protein sequence ID" value="ENSKMAP00000029044.1"/>
    <property type="gene ID" value="ENSKMAG00000021535.1"/>
</dbReference>
<evidence type="ECO:0000256" key="7">
    <source>
        <dbReference type="ARBA" id="ARBA00023180"/>
    </source>
</evidence>
<dbReference type="SUPFAM" id="SSF49265">
    <property type="entry name" value="Fibronectin type III"/>
    <property type="match status" value="1"/>
</dbReference>
<dbReference type="PANTHER" id="PTHR23037">
    <property type="entry name" value="CYTOKINE RECEPTOR"/>
    <property type="match status" value="1"/>
</dbReference>